<keyword evidence="6 9" id="KW-0443">Lipid metabolism</keyword>
<comment type="pathway">
    <text evidence="9">Lipid metabolism; fatty acid biosynthesis.</text>
</comment>
<sequence length="306" mass="33946">MDGIKIVSTGYYVPPRVVTNDDFAKKIDTSDEWISTRTGIKTRHFAEGEDTTDLAFKACENALKDIDKSQVGMILVASITNTYFTPSTACLLQERLGLDEEVFALDINAACSGFEYALSLARSYMHFCKKKYAIVVGAETLSSIMDFTDRSTCVLFGDGAGAVVLEKADALYLDYHGARGQADPLFASREEGYMRMQGREVFRFATSSIAECIEHLTKEAHLTYDDIDYFVLHQANGRIISHVYKKLKIPSEKFYINLDRYGNTSGASVPLALAEMNEKGMLKRGMKIMLVGFGGGLAYGANLLEW</sequence>
<evidence type="ECO:0000256" key="3">
    <source>
        <dbReference type="ARBA" id="ARBA00022516"/>
    </source>
</evidence>
<evidence type="ECO:0000256" key="6">
    <source>
        <dbReference type="ARBA" id="ARBA00023098"/>
    </source>
</evidence>
<gene>
    <name evidence="9" type="primary">fabH</name>
    <name evidence="12" type="ORF">IV49_GL000583</name>
</gene>
<dbReference type="HAMAP" id="MF_01815">
    <property type="entry name" value="FabH"/>
    <property type="match status" value="1"/>
</dbReference>
<comment type="subcellular location">
    <subcellularLocation>
        <location evidence="9">Cytoplasm</location>
    </subcellularLocation>
</comment>
<feature type="region of interest" description="ACP-binding" evidence="9">
    <location>
        <begin position="234"/>
        <end position="238"/>
    </location>
</feature>
<organism evidence="12 13">
    <name type="scientific">Kandleria vitulina DSM 20405</name>
    <dbReference type="NCBI Taxonomy" id="1410657"/>
    <lineage>
        <taxon>Bacteria</taxon>
        <taxon>Bacillati</taxon>
        <taxon>Bacillota</taxon>
        <taxon>Erysipelotrichia</taxon>
        <taxon>Erysipelotrichales</taxon>
        <taxon>Coprobacillaceae</taxon>
        <taxon>Kandleria</taxon>
    </lineage>
</organism>
<dbReference type="GO" id="GO:0044550">
    <property type="term" value="P:secondary metabolite biosynthetic process"/>
    <property type="evidence" value="ECO:0007669"/>
    <property type="project" value="TreeGrafter"/>
</dbReference>
<evidence type="ECO:0000259" key="11">
    <source>
        <dbReference type="Pfam" id="PF08545"/>
    </source>
</evidence>
<proteinExistence type="inferred from homology"/>
<feature type="active site" evidence="9">
    <location>
        <position position="233"/>
    </location>
</feature>
<feature type="domain" description="Beta-ketoacyl-[acyl-carrier-protein] synthase III N-terminal" evidence="11">
    <location>
        <begin position="105"/>
        <end position="169"/>
    </location>
</feature>
<comment type="catalytic activity">
    <reaction evidence="9">
        <text>malonyl-[ACP] + acetyl-CoA + H(+) = 3-oxobutanoyl-[ACP] + CO2 + CoA</text>
        <dbReference type="Rhea" id="RHEA:12080"/>
        <dbReference type="Rhea" id="RHEA-COMP:9623"/>
        <dbReference type="Rhea" id="RHEA-COMP:9625"/>
        <dbReference type="ChEBI" id="CHEBI:15378"/>
        <dbReference type="ChEBI" id="CHEBI:16526"/>
        <dbReference type="ChEBI" id="CHEBI:57287"/>
        <dbReference type="ChEBI" id="CHEBI:57288"/>
        <dbReference type="ChEBI" id="CHEBI:78449"/>
        <dbReference type="ChEBI" id="CHEBI:78450"/>
        <dbReference type="EC" id="2.3.1.180"/>
    </reaction>
</comment>
<comment type="domain">
    <text evidence="9">The last Arg residue of the ACP-binding site is essential for the weak association between ACP/AcpP and FabH.</text>
</comment>
<dbReference type="SUPFAM" id="SSF53901">
    <property type="entry name" value="Thiolase-like"/>
    <property type="match status" value="1"/>
</dbReference>
<keyword evidence="13" id="KW-1185">Reference proteome</keyword>
<evidence type="ECO:0000256" key="4">
    <source>
        <dbReference type="ARBA" id="ARBA00022679"/>
    </source>
</evidence>
<comment type="caution">
    <text evidence="12">The sequence shown here is derived from an EMBL/GenBank/DDBJ whole genome shotgun (WGS) entry which is preliminary data.</text>
</comment>
<dbReference type="Proteomes" id="UP000051841">
    <property type="component" value="Unassembled WGS sequence"/>
</dbReference>
<dbReference type="GO" id="GO:0004315">
    <property type="term" value="F:3-oxoacyl-[acyl-carrier-protein] synthase activity"/>
    <property type="evidence" value="ECO:0007669"/>
    <property type="project" value="InterPro"/>
</dbReference>
<keyword evidence="2 9" id="KW-0963">Cytoplasm</keyword>
<feature type="domain" description="Beta-ketoacyl-[acyl-carrier-protein] synthase III C-terminal" evidence="10">
    <location>
        <begin position="219"/>
        <end position="306"/>
    </location>
</feature>
<dbReference type="GO" id="GO:0033818">
    <property type="term" value="F:beta-ketoacyl-acyl-carrier-protein synthase III activity"/>
    <property type="evidence" value="ECO:0007669"/>
    <property type="project" value="UniProtKB-UniRule"/>
</dbReference>
<keyword evidence="8 9" id="KW-0012">Acyltransferase</keyword>
<comment type="similarity">
    <text evidence="1 9">Belongs to the thiolase-like superfamily. FabH family.</text>
</comment>
<dbReference type="RefSeq" id="WP_031589425.1">
    <property type="nucleotide sequence ID" value="NZ_JNKN01000022.1"/>
</dbReference>
<dbReference type="EC" id="2.3.1.180" evidence="9"/>
<evidence type="ECO:0000256" key="5">
    <source>
        <dbReference type="ARBA" id="ARBA00022832"/>
    </source>
</evidence>
<evidence type="ECO:0000256" key="2">
    <source>
        <dbReference type="ARBA" id="ARBA00022490"/>
    </source>
</evidence>
<comment type="subunit">
    <text evidence="9">Homodimer.</text>
</comment>
<protein>
    <recommendedName>
        <fullName evidence="9">Beta-ketoacyl-[acyl-carrier-protein] synthase III</fullName>
        <shortName evidence="9">Beta-ketoacyl-ACP synthase III</shortName>
        <shortName evidence="9">KAS III</shortName>
        <ecNumber evidence="9">2.3.1.180</ecNumber>
    </recommendedName>
    <alternativeName>
        <fullName evidence="9">3-oxoacyl-[acyl-carrier-protein] synthase 3</fullName>
    </alternativeName>
    <alternativeName>
        <fullName evidence="9">3-oxoacyl-[acyl-carrier-protein] synthase III</fullName>
    </alternativeName>
</protein>
<dbReference type="Gene3D" id="3.40.47.10">
    <property type="match status" value="1"/>
</dbReference>
<dbReference type="Pfam" id="PF08545">
    <property type="entry name" value="ACP_syn_III"/>
    <property type="match status" value="1"/>
</dbReference>
<dbReference type="AlphaFoldDB" id="A0A0R2HKA9"/>
<keyword evidence="3 9" id="KW-0444">Lipid biosynthesis</keyword>
<dbReference type="PANTHER" id="PTHR34069:SF2">
    <property type="entry name" value="BETA-KETOACYL-[ACYL-CARRIER-PROTEIN] SYNTHASE III"/>
    <property type="match status" value="1"/>
</dbReference>
<dbReference type="InterPro" id="IPR016039">
    <property type="entry name" value="Thiolase-like"/>
</dbReference>
<comment type="function">
    <text evidence="9">Catalyzes the condensation reaction of fatty acid synthesis by the addition to an acyl acceptor of two carbons from malonyl-ACP. Catalyzes the first condensation reaction which initiates fatty acid synthesis and may therefore play a role in governing the total rate of fatty acid production. Possesses both acetoacetyl-ACP synthase and acetyl transacylase activities. Its substrate specificity determines the biosynthesis of branched-chain and/or straight-chain of fatty acids.</text>
</comment>
<evidence type="ECO:0000313" key="12">
    <source>
        <dbReference type="EMBL" id="KRN49882.1"/>
    </source>
</evidence>
<dbReference type="NCBIfam" id="TIGR00747">
    <property type="entry name" value="fabH"/>
    <property type="match status" value="1"/>
</dbReference>
<accession>A0A0R2HKA9</accession>
<evidence type="ECO:0000259" key="10">
    <source>
        <dbReference type="Pfam" id="PF08541"/>
    </source>
</evidence>
<dbReference type="PANTHER" id="PTHR34069">
    <property type="entry name" value="3-OXOACYL-[ACYL-CARRIER-PROTEIN] SYNTHASE 3"/>
    <property type="match status" value="1"/>
</dbReference>
<dbReference type="InterPro" id="IPR004655">
    <property type="entry name" value="FabH"/>
</dbReference>
<dbReference type="EMBL" id="JQBL01000018">
    <property type="protein sequence ID" value="KRN49882.1"/>
    <property type="molecule type" value="Genomic_DNA"/>
</dbReference>
<dbReference type="InterPro" id="IPR013751">
    <property type="entry name" value="ACP_syn_III_N"/>
</dbReference>
<evidence type="ECO:0000313" key="13">
    <source>
        <dbReference type="Proteomes" id="UP000051841"/>
    </source>
</evidence>
<keyword evidence="5 9" id="KW-0276">Fatty acid metabolism</keyword>
<dbReference type="GO" id="GO:0005737">
    <property type="term" value="C:cytoplasm"/>
    <property type="evidence" value="ECO:0007669"/>
    <property type="project" value="UniProtKB-SubCell"/>
</dbReference>
<dbReference type="NCBIfam" id="NF006829">
    <property type="entry name" value="PRK09352.1"/>
    <property type="match status" value="1"/>
</dbReference>
<evidence type="ECO:0000256" key="7">
    <source>
        <dbReference type="ARBA" id="ARBA00023160"/>
    </source>
</evidence>
<keyword evidence="4 9" id="KW-0808">Transferase</keyword>
<dbReference type="GO" id="GO:0006633">
    <property type="term" value="P:fatty acid biosynthetic process"/>
    <property type="evidence" value="ECO:0007669"/>
    <property type="project" value="UniProtKB-UniRule"/>
</dbReference>
<keyword evidence="7 9" id="KW-0275">Fatty acid biosynthesis</keyword>
<evidence type="ECO:0000256" key="9">
    <source>
        <dbReference type="HAMAP-Rule" id="MF_01815"/>
    </source>
</evidence>
<dbReference type="UniPathway" id="UPA00094"/>
<feature type="active site" evidence="9">
    <location>
        <position position="263"/>
    </location>
</feature>
<evidence type="ECO:0000256" key="8">
    <source>
        <dbReference type="ARBA" id="ARBA00023315"/>
    </source>
</evidence>
<evidence type="ECO:0000256" key="1">
    <source>
        <dbReference type="ARBA" id="ARBA00008642"/>
    </source>
</evidence>
<dbReference type="Pfam" id="PF08541">
    <property type="entry name" value="ACP_syn_III_C"/>
    <property type="match status" value="1"/>
</dbReference>
<name>A0A0R2HKA9_9FIRM</name>
<reference evidence="12 13" key="1">
    <citation type="journal article" date="2015" name="Genome Announc.">
        <title>Expanding the biotechnology potential of lactobacilli through comparative genomics of 213 strains and associated genera.</title>
        <authorList>
            <person name="Sun Z."/>
            <person name="Harris H.M."/>
            <person name="McCann A."/>
            <person name="Guo C."/>
            <person name="Argimon S."/>
            <person name="Zhang W."/>
            <person name="Yang X."/>
            <person name="Jeffery I.B."/>
            <person name="Cooney J.C."/>
            <person name="Kagawa T.F."/>
            <person name="Liu W."/>
            <person name="Song Y."/>
            <person name="Salvetti E."/>
            <person name="Wrobel A."/>
            <person name="Rasinkangas P."/>
            <person name="Parkhill J."/>
            <person name="Rea M.C."/>
            <person name="O'Sullivan O."/>
            <person name="Ritari J."/>
            <person name="Douillard F.P."/>
            <person name="Paul Ross R."/>
            <person name="Yang R."/>
            <person name="Briner A.E."/>
            <person name="Felis G.E."/>
            <person name="de Vos W.M."/>
            <person name="Barrangou R."/>
            <person name="Klaenhammer T.R."/>
            <person name="Caufield P.W."/>
            <person name="Cui Y."/>
            <person name="Zhang H."/>
            <person name="O'Toole P.W."/>
        </authorList>
    </citation>
    <scope>NUCLEOTIDE SEQUENCE [LARGE SCALE GENOMIC DNA]</scope>
    <source>
        <strain evidence="12 13">DSM 20405</strain>
    </source>
</reference>
<dbReference type="InterPro" id="IPR013747">
    <property type="entry name" value="ACP_syn_III_C"/>
</dbReference>
<feature type="active site" evidence="9">
    <location>
        <position position="111"/>
    </location>
</feature>
<keyword evidence="9" id="KW-0511">Multifunctional enzyme</keyword>
<dbReference type="CDD" id="cd00830">
    <property type="entry name" value="KAS_III"/>
    <property type="match status" value="1"/>
</dbReference>
<dbReference type="PATRIC" id="fig|1410657.5.peg.608"/>